<evidence type="ECO:0000313" key="2">
    <source>
        <dbReference type="EMBL" id="CAB4836702.1"/>
    </source>
</evidence>
<gene>
    <name evidence="2" type="ORF">UFOPK3139_03146</name>
</gene>
<dbReference type="AlphaFoldDB" id="A0A6J7AUR0"/>
<dbReference type="EMBL" id="CAFABA010000220">
    <property type="protein sequence ID" value="CAB4836702.1"/>
    <property type="molecule type" value="Genomic_DNA"/>
</dbReference>
<organism evidence="2">
    <name type="scientific">freshwater metagenome</name>
    <dbReference type="NCBI Taxonomy" id="449393"/>
    <lineage>
        <taxon>unclassified sequences</taxon>
        <taxon>metagenomes</taxon>
        <taxon>ecological metagenomes</taxon>
    </lineage>
</organism>
<evidence type="ECO:0000256" key="1">
    <source>
        <dbReference type="SAM" id="MobiDB-lite"/>
    </source>
</evidence>
<feature type="compositionally biased region" description="Polar residues" evidence="1">
    <location>
        <begin position="98"/>
        <end position="120"/>
    </location>
</feature>
<sequence length="120" mass="13009">MPQDCFDRFVDDVVDHVGGLTIASASSSPTTKPDRHVATHAIAQPRKPHTFPPKPSPSRSVEGAFVHTMSLDQLRRTGLVTEFVPPKQNWLRPADAPTTKNSKQSAEGFTVTMVSGASSR</sequence>
<reference evidence="2" key="1">
    <citation type="submission" date="2020-05" db="EMBL/GenBank/DDBJ databases">
        <authorList>
            <person name="Chiriac C."/>
            <person name="Salcher M."/>
            <person name="Ghai R."/>
            <person name="Kavagutti S V."/>
        </authorList>
    </citation>
    <scope>NUCLEOTIDE SEQUENCE</scope>
</reference>
<accession>A0A6J7AUR0</accession>
<protein>
    <submittedName>
        <fullName evidence="2">Unannotated protein</fullName>
    </submittedName>
</protein>
<feature type="region of interest" description="Disordered" evidence="1">
    <location>
        <begin position="23"/>
        <end position="61"/>
    </location>
</feature>
<name>A0A6J7AUR0_9ZZZZ</name>
<feature type="region of interest" description="Disordered" evidence="1">
    <location>
        <begin position="90"/>
        <end position="120"/>
    </location>
</feature>
<proteinExistence type="predicted"/>